<dbReference type="Proteomes" id="UP000335636">
    <property type="component" value="Unassembled WGS sequence"/>
</dbReference>
<gene>
    <name evidence="2" type="ORF">MONAX_5E029932</name>
</gene>
<evidence type="ECO:0000313" key="3">
    <source>
        <dbReference type="Proteomes" id="UP000335636"/>
    </source>
</evidence>
<feature type="chain" id="PRO_5023062656" evidence="1">
    <location>
        <begin position="29"/>
        <end position="55"/>
    </location>
</feature>
<reference evidence="2" key="1">
    <citation type="submission" date="2019-04" db="EMBL/GenBank/DDBJ databases">
        <authorList>
            <person name="Alioto T."/>
            <person name="Alioto T."/>
        </authorList>
    </citation>
    <scope>NUCLEOTIDE SEQUENCE [LARGE SCALE GENOMIC DNA]</scope>
</reference>
<accession>A0A5E4CP02</accession>
<feature type="signal peptide" evidence="1">
    <location>
        <begin position="1"/>
        <end position="28"/>
    </location>
</feature>
<keyword evidence="3" id="KW-1185">Reference proteome</keyword>
<evidence type="ECO:0000313" key="2">
    <source>
        <dbReference type="EMBL" id="VTJ83534.1"/>
    </source>
</evidence>
<proteinExistence type="predicted"/>
<dbReference type="AlphaFoldDB" id="A0A5E4CP02"/>
<name>A0A5E4CP02_MARMO</name>
<protein>
    <submittedName>
        <fullName evidence="2">Uncharacterized protein</fullName>
    </submittedName>
</protein>
<comment type="caution">
    <text evidence="2">The sequence shown here is derived from an EMBL/GenBank/DDBJ whole genome shotgun (WGS) entry which is preliminary data.</text>
</comment>
<evidence type="ECO:0000256" key="1">
    <source>
        <dbReference type="SAM" id="SignalP"/>
    </source>
</evidence>
<feature type="non-terminal residue" evidence="2">
    <location>
        <position position="1"/>
    </location>
</feature>
<dbReference type="EMBL" id="CABDUW010001727">
    <property type="protein sequence ID" value="VTJ83534.1"/>
    <property type="molecule type" value="Genomic_DNA"/>
</dbReference>
<organism evidence="2 3">
    <name type="scientific">Marmota monax</name>
    <name type="common">Woodchuck</name>
    <dbReference type="NCBI Taxonomy" id="9995"/>
    <lineage>
        <taxon>Eukaryota</taxon>
        <taxon>Metazoa</taxon>
        <taxon>Chordata</taxon>
        <taxon>Craniata</taxon>
        <taxon>Vertebrata</taxon>
        <taxon>Euteleostomi</taxon>
        <taxon>Mammalia</taxon>
        <taxon>Eutheria</taxon>
        <taxon>Euarchontoglires</taxon>
        <taxon>Glires</taxon>
        <taxon>Rodentia</taxon>
        <taxon>Sciuromorpha</taxon>
        <taxon>Sciuridae</taxon>
        <taxon>Xerinae</taxon>
        <taxon>Marmotini</taxon>
        <taxon>Marmota</taxon>
    </lineage>
</organism>
<keyword evidence="1" id="KW-0732">Signal</keyword>
<sequence>ERSRHKPWKEERIGLHLLLSLCLQTVCGVYDRMPGSPLVQRSPHDVTVTRVAPAL</sequence>